<reference evidence="4 5" key="1">
    <citation type="journal article" date="2024" name="Nat. Commun.">
        <title>Phylogenomics reveals the evolutionary origins of lichenization in chlorophyte algae.</title>
        <authorList>
            <person name="Puginier C."/>
            <person name="Libourel C."/>
            <person name="Otte J."/>
            <person name="Skaloud P."/>
            <person name="Haon M."/>
            <person name="Grisel S."/>
            <person name="Petersen M."/>
            <person name="Berrin J.G."/>
            <person name="Delaux P.M."/>
            <person name="Dal Grande F."/>
            <person name="Keller J."/>
        </authorList>
    </citation>
    <scope>NUCLEOTIDE SEQUENCE [LARGE SCALE GENOMIC DNA]</scope>
    <source>
        <strain evidence="4 5">SAG 216-7</strain>
    </source>
</reference>
<evidence type="ECO:0000259" key="3">
    <source>
        <dbReference type="Pfam" id="PF03959"/>
    </source>
</evidence>
<name>A0ABR2Z471_9CHLO</name>
<evidence type="ECO:0000256" key="1">
    <source>
        <dbReference type="ARBA" id="ARBA00022801"/>
    </source>
</evidence>
<dbReference type="InterPro" id="IPR007466">
    <property type="entry name" value="Peptidyl-Arg-deiminase_porph"/>
</dbReference>
<dbReference type="PANTHER" id="PTHR31377">
    <property type="entry name" value="AGMATINE DEIMINASE-RELATED"/>
    <property type="match status" value="1"/>
</dbReference>
<dbReference type="Pfam" id="PF04371">
    <property type="entry name" value="PAD_porph"/>
    <property type="match status" value="1"/>
</dbReference>
<sequence>MHVSQETDADRPFLSTYTCSASQPEGNPRLGGRRGANRSCAALGPQALVGAPVQRRQRAPRHHRSDLHSARASTSFVVHAAAASVDTSKSPKSQGFTMPGEFEPHEGCWMGWPESDDSKYLWRDGGEPARQAYANVAKAISQFEPLYMAANPGEAAANARKVFADAPNVNVIEVPINDGWTRDWGPSCVARDVGGKREVAGVHWDYDCYGAPGKISQGRPAMMPNWDKDFEAGRTLLTMNGLPVFEAPLHLEGGSIHSDGQGTLVVTEECLLDPSRNPHLDKEGITNVLCEYLGLEKVIWLWRGMEGDTEVVNGHVDNMCCFIRPGVVALAWSDNEDDPQHEVGVRNLEILNNSTDAQGRKLEVYKVHCPPPLFRTYRESAGVDPEHITKGYCPRLPGVRMPATYINHYCANGGVVVPQFGGTAAETDARAIETLQEAYGPSYKVVGVKSRELPARDWGPLSVSNLHVGSSEFMNMGGGPQKLRLLGFHGFRTSGAILAQQMEISRLHRDLEDLVDIVYVDAPNAASGPLPADVPSDIFKGPYFEWWNAQQDPKTKEILRYEGWDASLAFIKDYIALHGPFDGFWAFSQGTILASLLLAMKQQGLILQSHPPFKCIVCVAGIRPGASRADVLRAKKLPMPSLHIIGKKDYVNEWSHNLMNTFENPTLITHPRGHVIPALEGDSLEKMRSFLKARLQDSAL</sequence>
<dbReference type="SUPFAM" id="SSF55909">
    <property type="entry name" value="Pentein"/>
    <property type="match status" value="1"/>
</dbReference>
<evidence type="ECO:0000313" key="5">
    <source>
        <dbReference type="Proteomes" id="UP001491310"/>
    </source>
</evidence>
<feature type="domain" description="Serine hydrolase" evidence="3">
    <location>
        <begin position="481"/>
        <end position="679"/>
    </location>
</feature>
<feature type="compositionally biased region" description="Basic residues" evidence="2">
    <location>
        <begin position="55"/>
        <end position="65"/>
    </location>
</feature>
<dbReference type="Pfam" id="PF03959">
    <property type="entry name" value="FSH1"/>
    <property type="match status" value="1"/>
</dbReference>
<proteinExistence type="predicted"/>
<feature type="region of interest" description="Disordered" evidence="2">
    <location>
        <begin position="1"/>
        <end position="34"/>
    </location>
</feature>
<feature type="region of interest" description="Disordered" evidence="2">
    <location>
        <begin position="51"/>
        <end position="71"/>
    </location>
</feature>
<protein>
    <recommendedName>
        <fullName evidence="3">Serine hydrolase domain-containing protein</fullName>
    </recommendedName>
</protein>
<comment type="caution">
    <text evidence="4">The sequence shown here is derived from an EMBL/GenBank/DDBJ whole genome shotgun (WGS) entry which is preliminary data.</text>
</comment>
<dbReference type="Proteomes" id="UP001491310">
    <property type="component" value="Unassembled WGS sequence"/>
</dbReference>
<dbReference type="SUPFAM" id="SSF53474">
    <property type="entry name" value="alpha/beta-Hydrolases"/>
    <property type="match status" value="1"/>
</dbReference>
<gene>
    <name evidence="4" type="ORF">WJX75_003034</name>
</gene>
<keyword evidence="1" id="KW-0378">Hydrolase</keyword>
<evidence type="ECO:0000256" key="2">
    <source>
        <dbReference type="SAM" id="MobiDB-lite"/>
    </source>
</evidence>
<dbReference type="Gene3D" id="3.75.10.10">
    <property type="entry name" value="L-arginine/glycine Amidinotransferase, Chain A"/>
    <property type="match status" value="1"/>
</dbReference>
<organism evidence="4 5">
    <name type="scientific">Coccomyxa subellipsoidea</name>
    <dbReference type="NCBI Taxonomy" id="248742"/>
    <lineage>
        <taxon>Eukaryota</taxon>
        <taxon>Viridiplantae</taxon>
        <taxon>Chlorophyta</taxon>
        <taxon>core chlorophytes</taxon>
        <taxon>Trebouxiophyceae</taxon>
        <taxon>Trebouxiophyceae incertae sedis</taxon>
        <taxon>Coccomyxaceae</taxon>
        <taxon>Coccomyxa</taxon>
    </lineage>
</organism>
<dbReference type="Gene3D" id="3.40.50.1820">
    <property type="entry name" value="alpha/beta hydrolase"/>
    <property type="match status" value="1"/>
</dbReference>
<dbReference type="InterPro" id="IPR029058">
    <property type="entry name" value="AB_hydrolase_fold"/>
</dbReference>
<dbReference type="EMBL" id="JALJOT010000001">
    <property type="protein sequence ID" value="KAK9918304.1"/>
    <property type="molecule type" value="Genomic_DNA"/>
</dbReference>
<dbReference type="InterPro" id="IPR005645">
    <property type="entry name" value="FSH-like_dom"/>
</dbReference>
<accession>A0ABR2Z471</accession>
<keyword evidence="5" id="KW-1185">Reference proteome</keyword>
<evidence type="ECO:0000313" key="4">
    <source>
        <dbReference type="EMBL" id="KAK9918304.1"/>
    </source>
</evidence>
<dbReference type="PANTHER" id="PTHR31377:SF0">
    <property type="entry name" value="AGMATINE DEIMINASE-RELATED"/>
    <property type="match status" value="1"/>
</dbReference>
<feature type="compositionally biased region" description="Polar residues" evidence="2">
    <location>
        <begin position="15"/>
        <end position="25"/>
    </location>
</feature>